<reference evidence="9 10" key="1">
    <citation type="submission" date="2017-04" db="EMBL/GenBank/DDBJ databases">
        <authorList>
            <person name="Afonso C.L."/>
            <person name="Miller P.J."/>
            <person name="Scott M.A."/>
            <person name="Spackman E."/>
            <person name="Goraichik I."/>
            <person name="Dimitrov K.M."/>
            <person name="Suarez D.L."/>
            <person name="Swayne D.E."/>
        </authorList>
    </citation>
    <scope>NUCLEOTIDE SEQUENCE [LARGE SCALE GENOMIC DNA]</scope>
    <source>
        <strain evidence="9 10">DSM 11270</strain>
    </source>
</reference>
<dbReference type="Pfam" id="PF13177">
    <property type="entry name" value="DNA_pol3_delta2"/>
    <property type="match status" value="1"/>
</dbReference>
<keyword evidence="5" id="KW-0235">DNA replication</keyword>
<dbReference type="STRING" id="656914.SAMN00017405_1214"/>
<dbReference type="EMBL" id="FWWT01000013">
    <property type="protein sequence ID" value="SMB86946.1"/>
    <property type="molecule type" value="Genomic_DNA"/>
</dbReference>
<dbReference type="FunFam" id="3.40.50.300:FF:001255">
    <property type="entry name" value="DNA polymerase III subunit delta"/>
    <property type="match status" value="1"/>
</dbReference>
<accession>A0A1W1V0V9</accession>
<evidence type="ECO:0000256" key="7">
    <source>
        <dbReference type="ARBA" id="ARBA00049244"/>
    </source>
</evidence>
<dbReference type="Proteomes" id="UP000192731">
    <property type="component" value="Unassembled WGS sequence"/>
</dbReference>
<dbReference type="GO" id="GO:0006261">
    <property type="term" value="P:DNA-templated DNA replication"/>
    <property type="evidence" value="ECO:0007669"/>
    <property type="project" value="TreeGrafter"/>
</dbReference>
<comment type="catalytic activity">
    <reaction evidence="7">
        <text>DNA(n) + a 2'-deoxyribonucleoside 5'-triphosphate = DNA(n+1) + diphosphate</text>
        <dbReference type="Rhea" id="RHEA:22508"/>
        <dbReference type="Rhea" id="RHEA-COMP:17339"/>
        <dbReference type="Rhea" id="RHEA-COMP:17340"/>
        <dbReference type="ChEBI" id="CHEBI:33019"/>
        <dbReference type="ChEBI" id="CHEBI:61560"/>
        <dbReference type="ChEBI" id="CHEBI:173112"/>
        <dbReference type="EC" id="2.7.7.7"/>
    </reaction>
</comment>
<dbReference type="InterPro" id="IPR050238">
    <property type="entry name" value="DNA_Rep/Repair_Clamp_Loader"/>
</dbReference>
<evidence type="ECO:0000256" key="1">
    <source>
        <dbReference type="ARBA" id="ARBA00012417"/>
    </source>
</evidence>
<evidence type="ECO:0000256" key="4">
    <source>
        <dbReference type="ARBA" id="ARBA00022695"/>
    </source>
</evidence>
<keyword evidence="4" id="KW-0548">Nucleotidyltransferase</keyword>
<evidence type="ECO:0000256" key="2">
    <source>
        <dbReference type="ARBA" id="ARBA00014363"/>
    </source>
</evidence>
<evidence type="ECO:0000256" key="3">
    <source>
        <dbReference type="ARBA" id="ARBA00022679"/>
    </source>
</evidence>
<dbReference type="InterPro" id="IPR027417">
    <property type="entry name" value="P-loop_NTPase"/>
</dbReference>
<dbReference type="InterPro" id="IPR015199">
    <property type="entry name" value="DNA_pol_III_delta_C"/>
</dbReference>
<organism evidence="9 10">
    <name type="scientific">Desulfonispora thiosulfatigenes DSM 11270</name>
    <dbReference type="NCBI Taxonomy" id="656914"/>
    <lineage>
        <taxon>Bacteria</taxon>
        <taxon>Bacillati</taxon>
        <taxon>Bacillota</taxon>
        <taxon>Clostridia</taxon>
        <taxon>Eubacteriales</taxon>
        <taxon>Peptococcaceae</taxon>
        <taxon>Desulfonispora</taxon>
    </lineage>
</organism>
<evidence type="ECO:0000313" key="9">
    <source>
        <dbReference type="EMBL" id="SMB86946.1"/>
    </source>
</evidence>
<dbReference type="RefSeq" id="WP_084052605.1">
    <property type="nucleotide sequence ID" value="NZ_FWWT01000013.1"/>
</dbReference>
<evidence type="ECO:0000256" key="5">
    <source>
        <dbReference type="ARBA" id="ARBA00022705"/>
    </source>
</evidence>
<sequence>MSFENIKGQDRAISLLKKSILNKRIAHAYLFTGIEGIGKKTSALALAKALNCLEPINGGGCQECLSCRKIESGNHPDVKIIEPDGTSIKIEQIRELRNKVFFMSYEGNYKVIILDDAHLMTIEAFNSLLKVLEEPPQKTIFILITDKPQQLPDTILSRCQNIQFMPLDSKIIKELITTQNPECPDNIEIFSKLARGSLKKASEVLNEGELQLMRKELLEILTEIKTMSLSHILLWCNKWEKDRKGVKVLLELIQFWFRDLLIWKTTNDESLIINYDYMESLKQDALGLDEIYNALKLIHKGLRDLNSNVNPRLLLDVLLLKIKSA</sequence>
<name>A0A1W1V0V9_DESTI</name>
<dbReference type="SUPFAM" id="SSF52540">
    <property type="entry name" value="P-loop containing nucleoside triphosphate hydrolases"/>
    <property type="match status" value="1"/>
</dbReference>
<dbReference type="CDD" id="cd00009">
    <property type="entry name" value="AAA"/>
    <property type="match status" value="1"/>
</dbReference>
<dbReference type="GO" id="GO:0003887">
    <property type="term" value="F:DNA-directed DNA polymerase activity"/>
    <property type="evidence" value="ECO:0007669"/>
    <property type="project" value="UniProtKB-KW"/>
</dbReference>
<dbReference type="GO" id="GO:0008408">
    <property type="term" value="F:3'-5' exonuclease activity"/>
    <property type="evidence" value="ECO:0007669"/>
    <property type="project" value="InterPro"/>
</dbReference>
<dbReference type="Gene3D" id="3.40.50.300">
    <property type="entry name" value="P-loop containing nucleotide triphosphate hydrolases"/>
    <property type="match status" value="1"/>
</dbReference>
<dbReference type="InterPro" id="IPR008921">
    <property type="entry name" value="DNA_pol3_clamp-load_cplx_C"/>
</dbReference>
<evidence type="ECO:0000313" key="10">
    <source>
        <dbReference type="Proteomes" id="UP000192731"/>
    </source>
</evidence>
<dbReference type="AlphaFoldDB" id="A0A1W1V0V9"/>
<dbReference type="GO" id="GO:0009360">
    <property type="term" value="C:DNA polymerase III complex"/>
    <property type="evidence" value="ECO:0007669"/>
    <property type="project" value="InterPro"/>
</dbReference>
<dbReference type="Pfam" id="PF09115">
    <property type="entry name" value="DNApol3-delta_C"/>
    <property type="match status" value="1"/>
</dbReference>
<keyword evidence="3" id="KW-0808">Transferase</keyword>
<dbReference type="EC" id="2.7.7.7" evidence="1"/>
<keyword evidence="10" id="KW-1185">Reference proteome</keyword>
<dbReference type="InterPro" id="IPR003593">
    <property type="entry name" value="AAA+_ATPase"/>
</dbReference>
<dbReference type="GO" id="GO:0003677">
    <property type="term" value="F:DNA binding"/>
    <property type="evidence" value="ECO:0007669"/>
    <property type="project" value="InterPro"/>
</dbReference>
<dbReference type="OrthoDB" id="9810148at2"/>
<dbReference type="SMART" id="SM00382">
    <property type="entry name" value="AAA"/>
    <property type="match status" value="1"/>
</dbReference>
<evidence type="ECO:0000256" key="6">
    <source>
        <dbReference type="ARBA" id="ARBA00022932"/>
    </source>
</evidence>
<dbReference type="PANTHER" id="PTHR11669">
    <property type="entry name" value="REPLICATION FACTOR C / DNA POLYMERASE III GAMMA-TAU SUBUNIT"/>
    <property type="match status" value="1"/>
</dbReference>
<keyword evidence="6" id="KW-0239">DNA-directed DNA polymerase</keyword>
<dbReference type="PANTHER" id="PTHR11669:SF8">
    <property type="entry name" value="DNA POLYMERASE III SUBUNIT DELTA"/>
    <property type="match status" value="1"/>
</dbReference>
<feature type="domain" description="AAA+ ATPase" evidence="8">
    <location>
        <begin position="25"/>
        <end position="177"/>
    </location>
</feature>
<gene>
    <name evidence="9" type="ORF">SAMN00017405_1214</name>
</gene>
<evidence type="ECO:0000259" key="8">
    <source>
        <dbReference type="SMART" id="SM00382"/>
    </source>
</evidence>
<proteinExistence type="predicted"/>
<dbReference type="InterPro" id="IPR004622">
    <property type="entry name" value="DNA_pol_HolB"/>
</dbReference>
<dbReference type="SUPFAM" id="SSF48019">
    <property type="entry name" value="post-AAA+ oligomerization domain-like"/>
    <property type="match status" value="1"/>
</dbReference>
<protein>
    <recommendedName>
        <fullName evidence="2">DNA polymerase III subunit delta'</fullName>
        <ecNumber evidence="1">2.7.7.7</ecNumber>
    </recommendedName>
</protein>
<dbReference type="NCBIfam" id="TIGR00678">
    <property type="entry name" value="holB"/>
    <property type="match status" value="1"/>
</dbReference>